<evidence type="ECO:0000256" key="4">
    <source>
        <dbReference type="ARBA" id="ARBA00023159"/>
    </source>
</evidence>
<evidence type="ECO:0000313" key="7">
    <source>
        <dbReference type="EMBL" id="MBP2368774.1"/>
    </source>
</evidence>
<dbReference type="Pfam" id="PF03466">
    <property type="entry name" value="LysR_substrate"/>
    <property type="match status" value="1"/>
</dbReference>
<keyword evidence="3" id="KW-0238">DNA-binding</keyword>
<dbReference type="NCBIfam" id="NF002964">
    <property type="entry name" value="PRK03635.1"/>
    <property type="match status" value="1"/>
</dbReference>
<evidence type="ECO:0000256" key="1">
    <source>
        <dbReference type="ARBA" id="ARBA00009437"/>
    </source>
</evidence>
<evidence type="ECO:0000256" key="5">
    <source>
        <dbReference type="ARBA" id="ARBA00023163"/>
    </source>
</evidence>
<comment type="similarity">
    <text evidence="1">Belongs to the LysR transcriptional regulatory family.</text>
</comment>
<feature type="domain" description="HTH lysR-type" evidence="6">
    <location>
        <begin position="1"/>
        <end position="58"/>
    </location>
</feature>
<keyword evidence="4" id="KW-0010">Activator</keyword>
<evidence type="ECO:0000256" key="2">
    <source>
        <dbReference type="ARBA" id="ARBA00023015"/>
    </source>
</evidence>
<dbReference type="InterPro" id="IPR005119">
    <property type="entry name" value="LysR_subst-bd"/>
</dbReference>
<comment type="caution">
    <text evidence="7">The sequence shown here is derived from an EMBL/GenBank/DDBJ whole genome shotgun (WGS) entry which is preliminary data.</text>
</comment>
<dbReference type="Proteomes" id="UP001519295">
    <property type="component" value="Unassembled WGS sequence"/>
</dbReference>
<gene>
    <name evidence="7" type="ORF">JOF36_004470</name>
</gene>
<keyword evidence="8" id="KW-1185">Reference proteome</keyword>
<dbReference type="PANTHER" id="PTHR30579">
    <property type="entry name" value="TRANSCRIPTIONAL REGULATOR"/>
    <property type="match status" value="1"/>
</dbReference>
<keyword evidence="5" id="KW-0804">Transcription</keyword>
<dbReference type="InterPro" id="IPR000847">
    <property type="entry name" value="LysR_HTH_N"/>
</dbReference>
<dbReference type="SUPFAM" id="SSF53850">
    <property type="entry name" value="Periplasmic binding protein-like II"/>
    <property type="match status" value="1"/>
</dbReference>
<dbReference type="InterPro" id="IPR017685">
    <property type="entry name" value="ArgP"/>
</dbReference>
<sequence length="302" mass="32733">MYDRDRLATLSAVVEQGSFEGAADALGITPSAVSQRIKALERQSRHVLVRRSRPCAATEAGQVLLRLARQIAVLEDSVSRNLGDGGGDATGVHLPIAVNADSVTHWFLRAVVPLAARHGVRLDLHVDDEEHTAALLREGAVLGAVTTSAAAVQGCAVRPIGATRYRPVAARAIHDRWFAGRDPAEAFPVAPRVDFGPKDRLQTRFVRRITHRPCTGPAHRVPAADGYHDAVRAGLGWGMFTDAPARAAADSGRIVLLDAVRYLDVPLYWQHWKLSTPVLDALTDAVQEVASRILVPPLREHR</sequence>
<protein>
    <submittedName>
        <fullName evidence="7">LysR family transcriptional regulator (Chromosome initiation inhibitor)</fullName>
    </submittedName>
</protein>
<proteinExistence type="inferred from homology"/>
<dbReference type="InterPro" id="IPR050176">
    <property type="entry name" value="LTTR"/>
</dbReference>
<dbReference type="SUPFAM" id="SSF46785">
    <property type="entry name" value="Winged helix' DNA-binding domain"/>
    <property type="match status" value="1"/>
</dbReference>
<organism evidence="7 8">
    <name type="scientific">Pseudonocardia parietis</name>
    <dbReference type="NCBI Taxonomy" id="570936"/>
    <lineage>
        <taxon>Bacteria</taxon>
        <taxon>Bacillati</taxon>
        <taxon>Actinomycetota</taxon>
        <taxon>Actinomycetes</taxon>
        <taxon>Pseudonocardiales</taxon>
        <taxon>Pseudonocardiaceae</taxon>
        <taxon>Pseudonocardia</taxon>
    </lineage>
</organism>
<dbReference type="PROSITE" id="PS50931">
    <property type="entry name" value="HTH_LYSR"/>
    <property type="match status" value="1"/>
</dbReference>
<reference evidence="7 8" key="1">
    <citation type="submission" date="2021-03" db="EMBL/GenBank/DDBJ databases">
        <title>Sequencing the genomes of 1000 actinobacteria strains.</title>
        <authorList>
            <person name="Klenk H.-P."/>
        </authorList>
    </citation>
    <scope>NUCLEOTIDE SEQUENCE [LARGE SCALE GENOMIC DNA]</scope>
    <source>
        <strain evidence="7 8">DSM 45256</strain>
    </source>
</reference>
<evidence type="ECO:0000313" key="8">
    <source>
        <dbReference type="Proteomes" id="UP001519295"/>
    </source>
</evidence>
<name>A0ABS4VXU9_9PSEU</name>
<dbReference type="Pfam" id="PF00126">
    <property type="entry name" value="HTH_1"/>
    <property type="match status" value="1"/>
</dbReference>
<dbReference type="EMBL" id="JAGINU010000001">
    <property type="protein sequence ID" value="MBP2368774.1"/>
    <property type="molecule type" value="Genomic_DNA"/>
</dbReference>
<dbReference type="PANTHER" id="PTHR30579:SF2">
    <property type="entry name" value="HTH-TYPE TRANSCRIPTIONAL REGULATOR ARGP"/>
    <property type="match status" value="1"/>
</dbReference>
<dbReference type="RefSeq" id="WP_210030395.1">
    <property type="nucleotide sequence ID" value="NZ_JAGINU010000001.1"/>
</dbReference>
<dbReference type="NCBIfam" id="TIGR03298">
    <property type="entry name" value="argP"/>
    <property type="match status" value="1"/>
</dbReference>
<keyword evidence="2" id="KW-0805">Transcription regulation</keyword>
<dbReference type="InterPro" id="IPR036390">
    <property type="entry name" value="WH_DNA-bd_sf"/>
</dbReference>
<evidence type="ECO:0000259" key="6">
    <source>
        <dbReference type="PROSITE" id="PS50931"/>
    </source>
</evidence>
<evidence type="ECO:0000256" key="3">
    <source>
        <dbReference type="ARBA" id="ARBA00023125"/>
    </source>
</evidence>
<dbReference type="Gene3D" id="3.40.190.290">
    <property type="match status" value="1"/>
</dbReference>
<dbReference type="Gene3D" id="1.10.10.10">
    <property type="entry name" value="Winged helix-like DNA-binding domain superfamily/Winged helix DNA-binding domain"/>
    <property type="match status" value="1"/>
</dbReference>
<accession>A0ABS4VXU9</accession>
<dbReference type="InterPro" id="IPR036388">
    <property type="entry name" value="WH-like_DNA-bd_sf"/>
</dbReference>